<sequence>MAVFQHKYDEMCPSDAIITFAIEKLDQSRGRPVACVLMNAAEVAIFHHELVYSTNALPAEGVTVLADPNDFWTDKQRKLWLMTYPQLSDIIAVSQGRPEEDLSLLLHLGCGEYTWDIVRACHDWWKWAWDVEVGKENATVRVYTISNLQKSIYCDASASRLSMVGLTRPILVRRRPETLEFSAAIAHVQQQDAAHKELLTRIQDLQQPPKQTNRAVVFTSRGKLLEAYDRHNCQPTGYVQLSGDMTGLDLSDWVEVLLQREFDVKTLLVEPNVGTIGTVRNLGTVLVLPVRQGFFFDTRLSHVVLRQDMHMSRAEVRYACRVAVRPRDSGTSPVPAVFFFTKSEFGKLPPAPTGALAFTGDFPAVLLHFCDHSYFDSDKTSPIRLPKDEKMTEEYLRRLELRGLTERRGGPLTDLGRTTAWWHHSGRIRNFNVANLLAIASTAQGTRASALIQIAAVLYHPGSSLMSSIACFLKIQIPEGKSADFHSLLPEDTKGFARTYLERGPIWIAVAVWARARTFISRWNLMETGEFSTCNDMLHVSRQMIKVVENNWVAMSQAWKENQGGAPIDDKPLINEEDFLFLEECIVRVWMHNLVLVGMTDPEQDVFACDLTSGAFIARPSGDPVRWAWLAQEVDSKLPEGEPSKGVFAVYTVLHRLTAPDGRIQYVPEDLTFVSTRAVRRVIQDVATSKRREGFRLPDEHDLLRTKYPIWFEPDESDE</sequence>
<protein>
    <submittedName>
        <fullName evidence="1">Uncharacterized protein</fullName>
    </submittedName>
</protein>
<accession>A0ABR1P6U5</accession>
<comment type="caution">
    <text evidence="1">The sequence shown here is derived from an EMBL/GenBank/DDBJ whole genome shotgun (WGS) entry which is preliminary data.</text>
</comment>
<reference evidence="1 2" key="1">
    <citation type="submission" date="2024-02" db="EMBL/GenBank/DDBJ databases">
        <title>De novo assembly and annotation of 12 fungi associated with fruit tree decline syndrome in Ontario, Canada.</title>
        <authorList>
            <person name="Sulman M."/>
            <person name="Ellouze W."/>
            <person name="Ilyukhin E."/>
        </authorList>
    </citation>
    <scope>NUCLEOTIDE SEQUENCE [LARGE SCALE GENOMIC DNA]</scope>
    <source>
        <strain evidence="1 2">M169</strain>
    </source>
</reference>
<evidence type="ECO:0000313" key="1">
    <source>
        <dbReference type="EMBL" id="KAK7727860.1"/>
    </source>
</evidence>
<evidence type="ECO:0000313" key="2">
    <source>
        <dbReference type="Proteomes" id="UP001430848"/>
    </source>
</evidence>
<proteinExistence type="predicted"/>
<dbReference type="EMBL" id="JAKNSF020000036">
    <property type="protein sequence ID" value="KAK7727860.1"/>
    <property type="molecule type" value="Genomic_DNA"/>
</dbReference>
<keyword evidence="2" id="KW-1185">Reference proteome</keyword>
<organism evidence="1 2">
    <name type="scientific">Diaporthe eres</name>
    <name type="common">Phomopsis oblonga</name>
    <dbReference type="NCBI Taxonomy" id="83184"/>
    <lineage>
        <taxon>Eukaryota</taxon>
        <taxon>Fungi</taxon>
        <taxon>Dikarya</taxon>
        <taxon>Ascomycota</taxon>
        <taxon>Pezizomycotina</taxon>
        <taxon>Sordariomycetes</taxon>
        <taxon>Sordariomycetidae</taxon>
        <taxon>Diaporthales</taxon>
        <taxon>Diaporthaceae</taxon>
        <taxon>Diaporthe</taxon>
        <taxon>Diaporthe eres species complex</taxon>
    </lineage>
</organism>
<dbReference type="Proteomes" id="UP001430848">
    <property type="component" value="Unassembled WGS sequence"/>
</dbReference>
<gene>
    <name evidence="1" type="ORF">SLS63_006935</name>
</gene>
<name>A0ABR1P6U5_DIAER</name>